<name>A0ABV4NUL1_9GAMM</name>
<dbReference type="Proteomes" id="UP001569428">
    <property type="component" value="Unassembled WGS sequence"/>
</dbReference>
<evidence type="ECO:0000256" key="5">
    <source>
        <dbReference type="ARBA" id="ARBA00023136"/>
    </source>
</evidence>
<protein>
    <submittedName>
        <fullName evidence="8">Lysoplasmalogenase</fullName>
    </submittedName>
</protein>
<evidence type="ECO:0000256" key="7">
    <source>
        <dbReference type="SAM" id="Phobius"/>
    </source>
</evidence>
<dbReference type="EMBL" id="JBGMEK010000003">
    <property type="protein sequence ID" value="MFA0809752.1"/>
    <property type="molecule type" value="Genomic_DNA"/>
</dbReference>
<feature type="transmembrane region" description="Helical" evidence="7">
    <location>
        <begin position="254"/>
        <end position="271"/>
    </location>
</feature>
<dbReference type="InterPro" id="IPR012506">
    <property type="entry name" value="TMEM86B-like"/>
</dbReference>
<comment type="subcellular location">
    <subcellularLocation>
        <location evidence="1">Membrane</location>
        <topology evidence="1">Multi-pass membrane protein</topology>
    </subcellularLocation>
</comment>
<gene>
    <name evidence="8" type="ORF">ACCI49_02375</name>
</gene>
<keyword evidence="3 7" id="KW-0812">Transmembrane</keyword>
<evidence type="ECO:0000256" key="6">
    <source>
        <dbReference type="SAM" id="MobiDB-lite"/>
    </source>
</evidence>
<proteinExistence type="inferred from homology"/>
<comment type="similarity">
    <text evidence="2">Belongs to the TMEM86 family.</text>
</comment>
<feature type="region of interest" description="Disordered" evidence="6">
    <location>
        <begin position="1"/>
        <end position="27"/>
    </location>
</feature>
<dbReference type="RefSeq" id="WP_371837368.1">
    <property type="nucleotide sequence ID" value="NZ_JBGMEK010000003.1"/>
</dbReference>
<evidence type="ECO:0000256" key="1">
    <source>
        <dbReference type="ARBA" id="ARBA00004141"/>
    </source>
</evidence>
<feature type="transmembrane region" description="Helical" evidence="7">
    <location>
        <begin position="100"/>
        <end position="124"/>
    </location>
</feature>
<dbReference type="PANTHER" id="PTHR31885:SF6">
    <property type="entry name" value="GH04784P"/>
    <property type="match status" value="1"/>
</dbReference>
<dbReference type="Pfam" id="PF07947">
    <property type="entry name" value="YhhN"/>
    <property type="match status" value="1"/>
</dbReference>
<sequence length="276" mass="29577">MAHPANKPACQGSKFLSANSNPDGDSREFQGTIDQDLEKLIDSFKTMTTDNNKSIAMTTSISAAPQPGYFLPAAFILCAGFFMLLEGLGVQGPWMASLKALPIAILGAMALGQLKGLTLTLTLLALSFSALGDVLLELEFPDQFIFGLGAFLMAQLFYAANFLRFADFRNRRSLLRAVPVILAALLLARLILPASAELAPAVLVYLLAIVAMALAAAAHRGQSALLFGGALIFMLSDTLIALNKFLAPVPFADMAIMFTYYAAQFIILYGTRRAQA</sequence>
<feature type="transmembrane region" description="Helical" evidence="7">
    <location>
        <begin position="198"/>
        <end position="217"/>
    </location>
</feature>
<keyword evidence="9" id="KW-1185">Reference proteome</keyword>
<feature type="transmembrane region" description="Helical" evidence="7">
    <location>
        <begin position="144"/>
        <end position="162"/>
    </location>
</feature>
<reference evidence="8 9" key="1">
    <citation type="submission" date="2024-08" db="EMBL/GenBank/DDBJ databases">
        <authorList>
            <person name="Ishaq N."/>
        </authorList>
    </citation>
    <scope>NUCLEOTIDE SEQUENCE [LARGE SCALE GENOMIC DNA]</scope>
    <source>
        <strain evidence="8 9">DSM 18651</strain>
    </source>
</reference>
<keyword evidence="4 7" id="KW-1133">Transmembrane helix</keyword>
<feature type="transmembrane region" description="Helical" evidence="7">
    <location>
        <begin position="174"/>
        <end position="192"/>
    </location>
</feature>
<comment type="caution">
    <text evidence="8">The sequence shown here is derived from an EMBL/GenBank/DDBJ whole genome shotgun (WGS) entry which is preliminary data.</text>
</comment>
<evidence type="ECO:0000313" key="8">
    <source>
        <dbReference type="EMBL" id="MFA0809752.1"/>
    </source>
</evidence>
<organism evidence="8 9">
    <name type="scientific">Microbulbifer epialgicus</name>
    <dbReference type="NCBI Taxonomy" id="393907"/>
    <lineage>
        <taxon>Bacteria</taxon>
        <taxon>Pseudomonadati</taxon>
        <taxon>Pseudomonadota</taxon>
        <taxon>Gammaproteobacteria</taxon>
        <taxon>Cellvibrionales</taxon>
        <taxon>Microbulbiferaceae</taxon>
        <taxon>Microbulbifer</taxon>
    </lineage>
</organism>
<feature type="compositionally biased region" description="Polar residues" evidence="6">
    <location>
        <begin position="14"/>
        <end position="23"/>
    </location>
</feature>
<feature type="transmembrane region" description="Helical" evidence="7">
    <location>
        <begin position="224"/>
        <end position="242"/>
    </location>
</feature>
<dbReference type="PANTHER" id="PTHR31885">
    <property type="entry name" value="GH04784P"/>
    <property type="match status" value="1"/>
</dbReference>
<evidence type="ECO:0000256" key="3">
    <source>
        <dbReference type="ARBA" id="ARBA00022692"/>
    </source>
</evidence>
<evidence type="ECO:0000256" key="2">
    <source>
        <dbReference type="ARBA" id="ARBA00007375"/>
    </source>
</evidence>
<accession>A0ABV4NUL1</accession>
<evidence type="ECO:0000313" key="9">
    <source>
        <dbReference type="Proteomes" id="UP001569428"/>
    </source>
</evidence>
<evidence type="ECO:0000256" key="4">
    <source>
        <dbReference type="ARBA" id="ARBA00022989"/>
    </source>
</evidence>
<feature type="transmembrane region" description="Helical" evidence="7">
    <location>
        <begin position="69"/>
        <end position="88"/>
    </location>
</feature>
<keyword evidence="5 7" id="KW-0472">Membrane</keyword>